<keyword evidence="3" id="KW-1185">Reference proteome</keyword>
<organism evidence="2 3">
    <name type="scientific">Tractidigestivibacter montrealensis</name>
    <dbReference type="NCBI Taxonomy" id="2972466"/>
    <lineage>
        <taxon>Bacteria</taxon>
        <taxon>Bacillati</taxon>
        <taxon>Actinomycetota</taxon>
        <taxon>Coriobacteriia</taxon>
        <taxon>Coriobacteriales</taxon>
        <taxon>Atopobiaceae</taxon>
        <taxon>Tractidigestivibacter</taxon>
    </lineage>
</organism>
<dbReference type="EMBL" id="JANSKA010000010">
    <property type="protein sequence ID" value="MCR9037410.1"/>
    <property type="molecule type" value="Genomic_DNA"/>
</dbReference>
<evidence type="ECO:0000313" key="2">
    <source>
        <dbReference type="EMBL" id="MCR9037410.1"/>
    </source>
</evidence>
<feature type="domain" description="Siphovirus-type tail component C-terminal" evidence="1">
    <location>
        <begin position="144"/>
        <end position="236"/>
    </location>
</feature>
<sequence length="237" mass="24282">MSSITFAGHDLTGVASAELVEPVAHAVSPVTARVPGRPGLALLGGDVEPLELAVRLFLDDADATTVAKRSDARARIRSWLLAPAGGELVVPGEPTLRWRDVVCTGVSDWSSLFADGSAVVTFLCMDPIAYGASGSSDGLSFAVGGTWPTWPTLALVAEAGTVVSVACGNSAFTLERTFAAGDVVMVDCAAQAVTVGGEDATADVTLGSDFFAIGPGDVAPSFSGCSSHVVRWVERWA</sequence>
<dbReference type="Gene3D" id="2.60.120.860">
    <property type="match status" value="1"/>
</dbReference>
<dbReference type="Gene3D" id="2.40.30.200">
    <property type="match status" value="1"/>
</dbReference>
<dbReference type="RefSeq" id="WP_258499803.1">
    <property type="nucleotide sequence ID" value="NZ_JANSKA010000010.1"/>
</dbReference>
<dbReference type="InterPro" id="IPR054738">
    <property type="entry name" value="Siphovirus-type_tail_C"/>
</dbReference>
<protein>
    <submittedName>
        <fullName evidence="2">Phage tail family protein</fullName>
    </submittedName>
</protein>
<comment type="caution">
    <text evidence="2">The sequence shown here is derived from an EMBL/GenBank/DDBJ whole genome shotgun (WGS) entry which is preliminary data.</text>
</comment>
<dbReference type="Pfam" id="PF22768">
    <property type="entry name" value="SPP1_Dit"/>
    <property type="match status" value="1"/>
</dbReference>
<proteinExistence type="predicted"/>
<name>A0ABT1ZB26_9ACTN</name>
<evidence type="ECO:0000259" key="1">
    <source>
        <dbReference type="Pfam" id="PF22768"/>
    </source>
</evidence>
<accession>A0ABT1ZB26</accession>
<dbReference type="Proteomes" id="UP001204320">
    <property type="component" value="Unassembled WGS sequence"/>
</dbReference>
<reference evidence="2 3" key="1">
    <citation type="submission" date="2022-08" db="EMBL/GenBank/DDBJ databases">
        <title>Tractidigestivibacter montrealensis type strain KD21.</title>
        <authorList>
            <person name="Diop K."/>
            <person name="Richard C."/>
            <person name="Routy B."/>
        </authorList>
    </citation>
    <scope>NUCLEOTIDE SEQUENCE [LARGE SCALE GENOMIC DNA]</scope>
    <source>
        <strain evidence="2 3">KD21</strain>
    </source>
</reference>
<gene>
    <name evidence="2" type="ORF">NVS32_10695</name>
</gene>
<evidence type="ECO:0000313" key="3">
    <source>
        <dbReference type="Proteomes" id="UP001204320"/>
    </source>
</evidence>